<proteinExistence type="predicted"/>
<feature type="region of interest" description="Disordered" evidence="1">
    <location>
        <begin position="1"/>
        <end position="33"/>
    </location>
</feature>
<sequence length="33" mass="3548">MHVAAFSDSRQRSRGKSGISNGIVLPPHSRLGE</sequence>
<gene>
    <name evidence="2" type="ORF">BRAA09T41222Z</name>
</gene>
<protein>
    <submittedName>
        <fullName evidence="2">Uncharacterized protein</fullName>
    </submittedName>
</protein>
<evidence type="ECO:0000256" key="1">
    <source>
        <dbReference type="SAM" id="MobiDB-lite"/>
    </source>
</evidence>
<evidence type="ECO:0000313" key="2">
    <source>
        <dbReference type="EMBL" id="VDC63611.1"/>
    </source>
</evidence>
<dbReference type="AlphaFoldDB" id="A0A3P5YSC3"/>
<organism evidence="2">
    <name type="scientific">Brassica campestris</name>
    <name type="common">Field mustard</name>
    <dbReference type="NCBI Taxonomy" id="3711"/>
    <lineage>
        <taxon>Eukaryota</taxon>
        <taxon>Viridiplantae</taxon>
        <taxon>Streptophyta</taxon>
        <taxon>Embryophyta</taxon>
        <taxon>Tracheophyta</taxon>
        <taxon>Spermatophyta</taxon>
        <taxon>Magnoliopsida</taxon>
        <taxon>eudicotyledons</taxon>
        <taxon>Gunneridae</taxon>
        <taxon>Pentapetalae</taxon>
        <taxon>rosids</taxon>
        <taxon>malvids</taxon>
        <taxon>Brassicales</taxon>
        <taxon>Brassicaceae</taxon>
        <taxon>Brassiceae</taxon>
        <taxon>Brassica</taxon>
    </lineage>
</organism>
<accession>A0A3P5YSC3</accession>
<name>A0A3P5YSC3_BRACM</name>
<reference evidence="2" key="1">
    <citation type="submission" date="2018-11" db="EMBL/GenBank/DDBJ databases">
        <authorList>
            <consortium name="Genoscope - CEA"/>
            <person name="William W."/>
        </authorList>
    </citation>
    <scope>NUCLEOTIDE SEQUENCE</scope>
</reference>
<dbReference type="EMBL" id="LR031568">
    <property type="protein sequence ID" value="VDC63611.1"/>
    <property type="molecule type" value="Genomic_DNA"/>
</dbReference>